<sequence>MSRSGLPEMLKPLPGAPHFTLAELTRSDTALAYGLDNTPCPAALEGLRRLARLVLEPLRRRFGPIRVTSGYRSSEVNWFVSLNRTSRHCQGVAADVRPLALGADSPSLARWATANLPCGQIILYNYGNGWVHLDLARADSCSPRLYLSRAAGSLVQISADDLSSMIADGYLTRDRLDETC</sequence>
<evidence type="ECO:0000313" key="2">
    <source>
        <dbReference type="EMBL" id="BEQ15182.1"/>
    </source>
</evidence>
<evidence type="ECO:0000313" key="3">
    <source>
        <dbReference type="Proteomes" id="UP001366166"/>
    </source>
</evidence>
<dbReference type="SUPFAM" id="SSF55166">
    <property type="entry name" value="Hedgehog/DD-peptidase"/>
    <property type="match status" value="1"/>
</dbReference>
<gene>
    <name evidence="2" type="ORF">FAK_22480</name>
</gene>
<organism evidence="2 3">
    <name type="scientific">Desulfoferula mesophila</name>
    <dbReference type="NCBI Taxonomy" id="3058419"/>
    <lineage>
        <taxon>Bacteria</taxon>
        <taxon>Pseudomonadati</taxon>
        <taxon>Thermodesulfobacteriota</taxon>
        <taxon>Desulfarculia</taxon>
        <taxon>Desulfarculales</taxon>
        <taxon>Desulfarculaceae</taxon>
        <taxon>Desulfoferula</taxon>
    </lineage>
</organism>
<dbReference type="KEGG" id="dmp:FAK_22480"/>
<proteinExistence type="predicted"/>
<feature type="domain" description="Peptidase M15A C-terminal" evidence="1">
    <location>
        <begin position="17"/>
        <end position="134"/>
    </location>
</feature>
<dbReference type="InterPro" id="IPR013230">
    <property type="entry name" value="Peptidase_M15A_C"/>
</dbReference>
<dbReference type="InterPro" id="IPR009045">
    <property type="entry name" value="Zn_M74/Hedgehog-like"/>
</dbReference>
<dbReference type="Proteomes" id="UP001366166">
    <property type="component" value="Chromosome"/>
</dbReference>
<evidence type="ECO:0000259" key="1">
    <source>
        <dbReference type="Pfam" id="PF08291"/>
    </source>
</evidence>
<reference evidence="3" key="1">
    <citation type="journal article" date="2023" name="Arch. Microbiol.">
        <title>Desulfoferula mesophilus gen. nov. sp. nov., a mesophilic sulfate-reducing bacterium isolated from a brackish lake sediment.</title>
        <authorList>
            <person name="Watanabe T."/>
            <person name="Yabe T."/>
            <person name="Tsuji J.M."/>
            <person name="Fukui M."/>
        </authorList>
    </citation>
    <scope>NUCLEOTIDE SEQUENCE [LARGE SCALE GENOMIC DNA]</scope>
    <source>
        <strain evidence="3">12FAK</strain>
    </source>
</reference>
<keyword evidence="3" id="KW-1185">Reference proteome</keyword>
<dbReference type="EMBL" id="AP028679">
    <property type="protein sequence ID" value="BEQ15182.1"/>
    <property type="molecule type" value="Genomic_DNA"/>
</dbReference>
<dbReference type="Gene3D" id="3.30.1380.10">
    <property type="match status" value="1"/>
</dbReference>
<dbReference type="AlphaFoldDB" id="A0AAU9F1E7"/>
<protein>
    <recommendedName>
        <fullName evidence="1">Peptidase M15A C-terminal domain-containing protein</fullName>
    </recommendedName>
</protein>
<name>A0AAU9F1E7_9BACT</name>
<accession>A0AAU9F1E7</accession>
<dbReference type="Pfam" id="PF08291">
    <property type="entry name" value="Peptidase_M15_3"/>
    <property type="match status" value="1"/>
</dbReference>